<dbReference type="Proteomes" id="UP000054926">
    <property type="component" value="Unassembled WGS sequence"/>
</dbReference>
<protein>
    <submittedName>
        <fullName evidence="1">Uncharacterized protein</fullName>
    </submittedName>
</protein>
<dbReference type="AlphaFoldDB" id="A0A0W0ZF71"/>
<dbReference type="RefSeq" id="WP_058509966.1">
    <property type="nucleotide sequence ID" value="NZ_DAIOMV010000013.1"/>
</dbReference>
<proteinExistence type="predicted"/>
<accession>A0A0W0ZF71</accession>
<gene>
    <name evidence="1" type="ORF">Lste_0981</name>
</gene>
<organism evidence="1 2">
    <name type="scientific">Legionella steelei</name>
    <dbReference type="NCBI Taxonomy" id="947033"/>
    <lineage>
        <taxon>Bacteria</taxon>
        <taxon>Pseudomonadati</taxon>
        <taxon>Pseudomonadota</taxon>
        <taxon>Gammaproteobacteria</taxon>
        <taxon>Legionellales</taxon>
        <taxon>Legionellaceae</taxon>
        <taxon>Legionella</taxon>
    </lineage>
</organism>
<sequence>MDSKIEKPFTLTMLGTLTEFTPELKQARKSTPYIKGAAVKDYPKGETLSVISSLIKTSSPVKTTKVDAKNPYPFQADEITVINGPKTDGSDVGEKIGLGLAAILKAIVRGQTPINIVAHSRGVVEAILMAHELETIQSIITACVTFEDVLKHLTEQQAKRYKGTPKNNTPDIIEPLKAQINLIPKEEQEQWFNQLKTHLPNASINLFGIDPVPGDCFPITWYDERYFTVPQIIKNTELIYYANERSDWGFTPMRPEVVSTEKQSLVCYSMPGHHGTGSNGNNGSQQGVIVSPDGYKTTHVQKLMVYKVLNFLSSHKVTFNDGSQIFHQHTALGRKYLGDYAGKKSIDVALLDFPTILRKLYAVIAKNQIAYDAYNATHYAYMGLTKQRRVLHKGHVYGLFNEVFTTYSSYVNEEHALLIQAHFFKIFGLNTASKTLAEMLNTASSVLEEHIKKITAKEKETSILDSEVTRKKVLDTFGIVIRQVSQRYLSDDWGSIEKQKEKGTLYQAIIDIITKFKELSKLENVTVQQFVAELLLLSFTSINHTLVLQAQDLEKDFNYLQESIDYRLTQFFSELLTQVNQIETNSPVILSDIINSEEYKKLPSHPAAIKISHIYKKLTGKGLEKYSCDQLTKTYEEQYTNTIEEFATLYQQIKIFVHDLATLRSIVPSKIIEVDELNLLKQVNGLIATAAERFYKDSPNRLPRLAGSEFMKLAALHAIEHFVVVDPTKEKNKEPEKTNTETTRVVSRTHSFYSKMNTATNGEITPIESITATQP</sequence>
<dbReference type="EMBL" id="LNYY01000019">
    <property type="protein sequence ID" value="KTD67823.1"/>
    <property type="molecule type" value="Genomic_DNA"/>
</dbReference>
<reference evidence="1 2" key="1">
    <citation type="submission" date="2015-11" db="EMBL/GenBank/DDBJ databases">
        <title>Genomic analysis of 38 Legionella species identifies large and diverse effector repertoires.</title>
        <authorList>
            <person name="Burstein D."/>
            <person name="Amaro F."/>
            <person name="Zusman T."/>
            <person name="Lifshitz Z."/>
            <person name="Cohen O."/>
            <person name="Gilbert J.A."/>
            <person name="Pupko T."/>
            <person name="Shuman H.A."/>
            <person name="Segal G."/>
        </authorList>
    </citation>
    <scope>NUCLEOTIDE SEQUENCE [LARGE SCALE GENOMIC DNA]</scope>
    <source>
        <strain evidence="1 2">IMVS3376</strain>
    </source>
</reference>
<dbReference type="OrthoDB" id="5651329at2"/>
<evidence type="ECO:0000313" key="1">
    <source>
        <dbReference type="EMBL" id="KTD67823.1"/>
    </source>
</evidence>
<dbReference type="PATRIC" id="fig|947033.5.peg.1047"/>
<evidence type="ECO:0000313" key="2">
    <source>
        <dbReference type="Proteomes" id="UP000054926"/>
    </source>
</evidence>
<keyword evidence="2" id="KW-1185">Reference proteome</keyword>
<comment type="caution">
    <text evidence="1">The sequence shown here is derived from an EMBL/GenBank/DDBJ whole genome shotgun (WGS) entry which is preliminary data.</text>
</comment>
<name>A0A0W0ZF71_9GAMM</name>
<dbReference type="STRING" id="947033.Lste_0981"/>